<accession>A0A089ZBB0</accession>
<evidence type="ECO:0000313" key="3">
    <source>
        <dbReference type="Proteomes" id="UP000029661"/>
    </source>
</evidence>
<name>A0A089ZBB0_METFO</name>
<dbReference type="KEGG" id="mfc:BRM9_0484"/>
<dbReference type="RefSeq" id="WP_048084663.1">
    <property type="nucleotide sequence ID" value="NZ_CALCVY010000008.1"/>
</dbReference>
<dbReference type="EMBL" id="LN734822">
    <property type="protein sequence ID" value="CEL25158.1"/>
    <property type="molecule type" value="Genomic_DNA"/>
</dbReference>
<dbReference type="PATRIC" id="fig|2162.10.peg.1589"/>
<dbReference type="AlphaFoldDB" id="A0A089ZBB0"/>
<dbReference type="EMBL" id="CP006933">
    <property type="protein sequence ID" value="AIS31307.1"/>
    <property type="molecule type" value="Genomic_DNA"/>
</dbReference>
<sequence>MKSLEFESGMDNEKKVMVTLFWTNRKAARTEGCAPFLIKRIETENETYTPHGDKLLKISSAIMADMVQTLDEGKSIPMEFNIGEEQIKVNLSSDSFTVSVEKSPEIEEEIIEKLETEYVKKFPSLCDSFKPRVTPQNES</sequence>
<dbReference type="Proteomes" id="UP000062768">
    <property type="component" value="Chromosome I"/>
</dbReference>
<gene>
    <name evidence="1" type="ORF">BRM9_0484</name>
    <name evidence="2" type="ORF">MB9_1523</name>
</gene>
<reference evidence="1" key="1">
    <citation type="submission" date="2013-12" db="EMBL/GenBank/DDBJ databases">
        <title>The complete genome sequence of Methanobacterium sp. BRM9.</title>
        <authorList>
            <consortium name="Pastoral Greenhouse Gas Research Consortium"/>
            <person name="Kelly W.J."/>
            <person name="Leahy S.C."/>
            <person name="Perry R."/>
            <person name="Li D."/>
            <person name="Altermann E."/>
            <person name="Lambie S.C."/>
            <person name="Attwood G.T."/>
        </authorList>
    </citation>
    <scope>NUCLEOTIDE SEQUENCE [LARGE SCALE GENOMIC DNA]</scope>
    <source>
        <strain evidence="1">BRM9</strain>
    </source>
</reference>
<proteinExistence type="predicted"/>
<dbReference type="OrthoDB" id="81109at2157"/>
<evidence type="ECO:0000313" key="2">
    <source>
        <dbReference type="EMBL" id="CEL25158.1"/>
    </source>
</evidence>
<organism evidence="1 3">
    <name type="scientific">Methanobacterium formicicum</name>
    <dbReference type="NCBI Taxonomy" id="2162"/>
    <lineage>
        <taxon>Archaea</taxon>
        <taxon>Methanobacteriati</taxon>
        <taxon>Methanobacteriota</taxon>
        <taxon>Methanomada group</taxon>
        <taxon>Methanobacteria</taxon>
        <taxon>Methanobacteriales</taxon>
        <taxon>Methanobacteriaceae</taxon>
        <taxon>Methanobacterium</taxon>
    </lineage>
</organism>
<keyword evidence="4" id="KW-1185">Reference proteome</keyword>
<dbReference type="GeneID" id="26739762"/>
<reference evidence="2" key="2">
    <citation type="submission" date="2014-09" db="EMBL/GenBank/DDBJ databases">
        <authorList>
            <person name="Bishop-Lilly K.A."/>
            <person name="Broomall S.M."/>
            <person name="Chain P.S."/>
            <person name="Chertkov O."/>
            <person name="Coyne S.R."/>
            <person name="Daligault H.E."/>
            <person name="Davenport K.W."/>
            <person name="Erkkila T."/>
            <person name="Frey K.G."/>
            <person name="Gibbons H.S."/>
            <person name="Gu W."/>
            <person name="Jaissle J."/>
            <person name="Johnson S.L."/>
            <person name="Koroleva G.I."/>
            <person name="Ladner J.T."/>
            <person name="Lo C.-C."/>
            <person name="Minogue T.D."/>
            <person name="Munk C."/>
            <person name="Palacios G.F."/>
            <person name="Redden C.L."/>
            <person name="Rosenzweig C.N."/>
            <person name="Scholz M.B."/>
            <person name="Teshima H."/>
            <person name="Xu Y."/>
        </authorList>
    </citation>
    <scope>NUCLEOTIDE SEQUENCE</scope>
    <source>
        <strain evidence="2">Mb9</strain>
    </source>
</reference>
<evidence type="ECO:0000313" key="4">
    <source>
        <dbReference type="Proteomes" id="UP000062768"/>
    </source>
</evidence>
<evidence type="ECO:0000313" key="1">
    <source>
        <dbReference type="EMBL" id="AIS31307.1"/>
    </source>
</evidence>
<protein>
    <submittedName>
        <fullName evidence="1">Uncharacterized protein</fullName>
    </submittedName>
</protein>
<dbReference type="Proteomes" id="UP000029661">
    <property type="component" value="Chromosome"/>
</dbReference>